<keyword evidence="3" id="KW-1185">Reference proteome</keyword>
<keyword evidence="1" id="KW-0812">Transmembrane</keyword>
<keyword evidence="1" id="KW-1133">Transmembrane helix</keyword>
<feature type="transmembrane region" description="Helical" evidence="1">
    <location>
        <begin position="183"/>
        <end position="202"/>
    </location>
</feature>
<evidence type="ECO:0000313" key="3">
    <source>
        <dbReference type="Proteomes" id="UP001222800"/>
    </source>
</evidence>
<proteinExistence type="predicted"/>
<evidence type="ECO:0000256" key="1">
    <source>
        <dbReference type="SAM" id="Phobius"/>
    </source>
</evidence>
<sequence>MLNIKNAVISIVLAIIMTMNVHACWVHLSVAELFQNSNVILIGTVQGESRKKIFSEYNVYNVNVHYYLKGNIQKQNLTVATPDNTTSLHYDLNEKGSLVLLFLHVDNRNYTPLSPQGVVPVSIKEDILEKENIISGKELVKFLEIIDSKLEDKEKNDIKHIIENLDVLTIKENCEQNNISTNLYFVIGFLVLLSTILINKHIKR</sequence>
<reference evidence="2 3" key="1">
    <citation type="submission" date="2023-03" db="EMBL/GenBank/DDBJ databases">
        <title>Complete genome sequence of Tepidibacter sp. SWIR-1, isolated from a deep-sea hydrothermal vent.</title>
        <authorList>
            <person name="Li X."/>
        </authorList>
    </citation>
    <scope>NUCLEOTIDE SEQUENCE [LARGE SCALE GENOMIC DNA]</scope>
    <source>
        <strain evidence="2 3">SWIR-1</strain>
    </source>
</reference>
<keyword evidence="1" id="KW-0472">Membrane</keyword>
<dbReference type="RefSeq" id="WP_277734147.1">
    <property type="nucleotide sequence ID" value="NZ_CP120733.1"/>
</dbReference>
<gene>
    <name evidence="2" type="ORF">P4S50_07575</name>
</gene>
<evidence type="ECO:0000313" key="2">
    <source>
        <dbReference type="EMBL" id="WFD11925.1"/>
    </source>
</evidence>
<dbReference type="EMBL" id="CP120733">
    <property type="protein sequence ID" value="WFD11925.1"/>
    <property type="molecule type" value="Genomic_DNA"/>
</dbReference>
<accession>A0ABY8EKV0</accession>
<name>A0ABY8EKV0_9FIRM</name>
<protein>
    <submittedName>
        <fullName evidence="2">Uncharacterized protein</fullName>
    </submittedName>
</protein>
<dbReference type="Proteomes" id="UP001222800">
    <property type="component" value="Chromosome"/>
</dbReference>
<organism evidence="2 3">
    <name type="scientific">Tepidibacter hydrothermalis</name>
    <dbReference type="NCBI Taxonomy" id="3036126"/>
    <lineage>
        <taxon>Bacteria</taxon>
        <taxon>Bacillati</taxon>
        <taxon>Bacillota</taxon>
        <taxon>Clostridia</taxon>
        <taxon>Peptostreptococcales</taxon>
        <taxon>Peptostreptococcaceae</taxon>
        <taxon>Tepidibacter</taxon>
    </lineage>
</organism>